<evidence type="ECO:0000313" key="2">
    <source>
        <dbReference type="EMBL" id="KAJ8971121.1"/>
    </source>
</evidence>
<protein>
    <submittedName>
        <fullName evidence="2">Uncharacterized protein</fullName>
    </submittedName>
</protein>
<keyword evidence="3" id="KW-1185">Reference proteome</keyword>
<name>A0ABQ9J1C4_9CUCU</name>
<comment type="caution">
    <text evidence="2">The sequence shown here is derived from an EMBL/GenBank/DDBJ whole genome shotgun (WGS) entry which is preliminary data.</text>
</comment>
<accession>A0ABQ9J1C4</accession>
<sequence length="75" mass="8733">MPYYGLHDQSHLVALSRNRMYINLMNLETDDWTKETLRKEELNDNEIASILRAKQERTQPESKDVSDKAVGLKAL</sequence>
<reference evidence="2" key="1">
    <citation type="journal article" date="2023" name="Insect Mol. Biol.">
        <title>Genome sequencing provides insights into the evolution of gene families encoding plant cell wall-degrading enzymes in longhorned beetles.</title>
        <authorList>
            <person name="Shin N.R."/>
            <person name="Okamura Y."/>
            <person name="Kirsch R."/>
            <person name="Pauchet Y."/>
        </authorList>
    </citation>
    <scope>NUCLEOTIDE SEQUENCE</scope>
    <source>
        <strain evidence="2">MMC_N1</strain>
    </source>
</reference>
<feature type="region of interest" description="Disordered" evidence="1">
    <location>
        <begin position="52"/>
        <end position="75"/>
    </location>
</feature>
<evidence type="ECO:0000313" key="3">
    <source>
        <dbReference type="Proteomes" id="UP001162164"/>
    </source>
</evidence>
<evidence type="ECO:0000256" key="1">
    <source>
        <dbReference type="SAM" id="MobiDB-lite"/>
    </source>
</evidence>
<gene>
    <name evidence="2" type="ORF">NQ317_007670</name>
</gene>
<dbReference type="Proteomes" id="UP001162164">
    <property type="component" value="Unassembled WGS sequence"/>
</dbReference>
<proteinExistence type="predicted"/>
<organism evidence="2 3">
    <name type="scientific">Molorchus minor</name>
    <dbReference type="NCBI Taxonomy" id="1323400"/>
    <lineage>
        <taxon>Eukaryota</taxon>
        <taxon>Metazoa</taxon>
        <taxon>Ecdysozoa</taxon>
        <taxon>Arthropoda</taxon>
        <taxon>Hexapoda</taxon>
        <taxon>Insecta</taxon>
        <taxon>Pterygota</taxon>
        <taxon>Neoptera</taxon>
        <taxon>Endopterygota</taxon>
        <taxon>Coleoptera</taxon>
        <taxon>Polyphaga</taxon>
        <taxon>Cucujiformia</taxon>
        <taxon>Chrysomeloidea</taxon>
        <taxon>Cerambycidae</taxon>
        <taxon>Lamiinae</taxon>
        <taxon>Monochamini</taxon>
        <taxon>Molorchus</taxon>
    </lineage>
</organism>
<dbReference type="EMBL" id="JAPWTJ010001521">
    <property type="protein sequence ID" value="KAJ8971121.1"/>
    <property type="molecule type" value="Genomic_DNA"/>
</dbReference>
<feature type="compositionally biased region" description="Basic and acidic residues" evidence="1">
    <location>
        <begin position="53"/>
        <end position="67"/>
    </location>
</feature>